<dbReference type="GO" id="GO:0005096">
    <property type="term" value="F:GTPase activator activity"/>
    <property type="evidence" value="ECO:0007669"/>
    <property type="project" value="UniProtKB-KW"/>
</dbReference>
<evidence type="ECO:0000256" key="2">
    <source>
        <dbReference type="SAM" id="MobiDB-lite"/>
    </source>
</evidence>
<reference evidence="4 5" key="1">
    <citation type="submission" date="2014-02" db="EMBL/GenBank/DDBJ databases">
        <title>The genome sequence of the entomopathogenic fungus Metarhizium robertsii ARSEF 2575.</title>
        <authorList>
            <person name="Giuliano Garisto Donzelli B."/>
            <person name="Roe B.A."/>
            <person name="Macmil S.L."/>
            <person name="Krasnoff S.B."/>
            <person name="Gibson D.M."/>
        </authorList>
    </citation>
    <scope>NUCLEOTIDE SEQUENCE [LARGE SCALE GENOMIC DNA]</scope>
    <source>
        <strain evidence="4 5">ARSEF 2575</strain>
    </source>
</reference>
<dbReference type="PANTHER" id="PTHR20913:SF7">
    <property type="entry name" value="RE60063P"/>
    <property type="match status" value="1"/>
</dbReference>
<dbReference type="Pfam" id="PF00566">
    <property type="entry name" value="RabGAP-TBC"/>
    <property type="match status" value="1"/>
</dbReference>
<keyword evidence="1" id="KW-0343">GTPase activation</keyword>
<feature type="region of interest" description="Disordered" evidence="2">
    <location>
        <begin position="1"/>
        <end position="45"/>
    </location>
</feature>
<protein>
    <submittedName>
        <fullName evidence="4">Rab GTPase-TBC domain protein</fullName>
    </submittedName>
</protein>
<gene>
    <name evidence="4" type="ORF">X797_006031</name>
</gene>
<organism evidence="4 5">
    <name type="scientific">Metarhizium robertsii</name>
    <dbReference type="NCBI Taxonomy" id="568076"/>
    <lineage>
        <taxon>Eukaryota</taxon>
        <taxon>Fungi</taxon>
        <taxon>Dikarya</taxon>
        <taxon>Ascomycota</taxon>
        <taxon>Pezizomycotina</taxon>
        <taxon>Sordariomycetes</taxon>
        <taxon>Hypocreomycetidae</taxon>
        <taxon>Hypocreales</taxon>
        <taxon>Clavicipitaceae</taxon>
        <taxon>Metarhizium</taxon>
    </lineage>
</organism>
<dbReference type="EMBL" id="JELW01000010">
    <property type="protein sequence ID" value="EXV01007.1"/>
    <property type="molecule type" value="Genomic_DNA"/>
</dbReference>
<comment type="caution">
    <text evidence="4">The sequence shown here is derived from an EMBL/GenBank/DDBJ whole genome shotgun (WGS) entry which is preliminary data.</text>
</comment>
<dbReference type="GO" id="GO:0006888">
    <property type="term" value="P:endoplasmic reticulum to Golgi vesicle-mediated transport"/>
    <property type="evidence" value="ECO:0007669"/>
    <property type="project" value="TreeGrafter"/>
</dbReference>
<accession>A0A0A1UUE1</accession>
<dbReference type="AlphaFoldDB" id="A0A0A1UUE1"/>
<dbReference type="Gene3D" id="1.10.472.80">
    <property type="entry name" value="Ypt/Rab-GAP domain of gyp1p, domain 3"/>
    <property type="match status" value="1"/>
</dbReference>
<sequence>MTIGTMHSDPEPTEGPARPDGRCGSPAIRRDSQQRTTQESLEEKAEAVRDACKWKDIAKLRSLAESTGGLLTDELRRLAYVIASFLISGPLLLGLSPDLMNDDVDASFDAQEAVADWEQLEPHRDEDQVQLDVDRSFIYYPNDKSEAQLDKCKSELLVLIVEVLRRHPYLCYFQGFHDICQVFLLVLQPGWRARVVARLSVLRIRDFMLPSLGPTTAQLRLLPDLLAKADSELRKHIATIEPFYALAGTLTMYAHNIEAYGDIARLFDVFLAREAVFPIYVFAQIVMGRRSEILDVEEPDMLQVMLAKVPPNMDLDSLITNAASLFDQFPPESLPSWRRISKSSTLKTARHIETCANQTLEDGRAFFEEQAKEVRWVEKRDRISMAIWRYRRPIRAIGMTTAVAAVAFYLRRNPSAIHYVMSLFSTLSKA</sequence>
<feature type="domain" description="Rab-GAP TBC" evidence="3">
    <location>
        <begin position="107"/>
        <end position="274"/>
    </location>
</feature>
<evidence type="ECO:0000259" key="3">
    <source>
        <dbReference type="PROSITE" id="PS50086"/>
    </source>
</evidence>
<dbReference type="eggNOG" id="KOG2595">
    <property type="taxonomic scope" value="Eukaryota"/>
</dbReference>
<dbReference type="GO" id="GO:0005789">
    <property type="term" value="C:endoplasmic reticulum membrane"/>
    <property type="evidence" value="ECO:0007669"/>
    <property type="project" value="TreeGrafter"/>
</dbReference>
<evidence type="ECO:0000313" key="4">
    <source>
        <dbReference type="EMBL" id="EXV01007.1"/>
    </source>
</evidence>
<name>A0A0A1UUE1_9HYPO</name>
<dbReference type="InterPro" id="IPR035969">
    <property type="entry name" value="Rab-GAP_TBC_sf"/>
</dbReference>
<dbReference type="Gene3D" id="1.10.8.1310">
    <property type="match status" value="1"/>
</dbReference>
<dbReference type="PANTHER" id="PTHR20913">
    <property type="entry name" value="TBC1 DOMAIN FAMILY MEMBER 20/GTPASE"/>
    <property type="match status" value="1"/>
</dbReference>
<evidence type="ECO:0000313" key="5">
    <source>
        <dbReference type="Proteomes" id="UP000030151"/>
    </source>
</evidence>
<dbReference type="PROSITE" id="PS50086">
    <property type="entry name" value="TBC_RABGAP"/>
    <property type="match status" value="1"/>
</dbReference>
<dbReference type="Proteomes" id="UP000030151">
    <property type="component" value="Unassembled WGS sequence"/>
</dbReference>
<proteinExistence type="predicted"/>
<dbReference type="InterPro" id="IPR000195">
    <property type="entry name" value="Rab-GAP-TBC_dom"/>
</dbReference>
<dbReference type="OrthoDB" id="206700at2759"/>
<dbReference type="HOGENOM" id="CLU_039465_0_1_1"/>
<dbReference type="SUPFAM" id="SSF47923">
    <property type="entry name" value="Ypt/Rab-GAP domain of gyp1p"/>
    <property type="match status" value="2"/>
</dbReference>
<evidence type="ECO:0000256" key="1">
    <source>
        <dbReference type="ARBA" id="ARBA00022468"/>
    </source>
</evidence>
<dbReference type="InterPro" id="IPR045913">
    <property type="entry name" value="TBC20/Gyp8-like"/>
</dbReference>